<dbReference type="AlphaFoldDB" id="D6U193"/>
<gene>
    <name evidence="1" type="ORF">Krac_3410</name>
</gene>
<dbReference type="EMBL" id="ADVG01000004">
    <property type="protein sequence ID" value="EFH82583.1"/>
    <property type="molecule type" value="Genomic_DNA"/>
</dbReference>
<dbReference type="InParanoid" id="D6U193"/>
<name>D6U193_KTERA</name>
<proteinExistence type="predicted"/>
<keyword evidence="2" id="KW-1185">Reference proteome</keyword>
<accession>D6U193</accession>
<evidence type="ECO:0000313" key="2">
    <source>
        <dbReference type="Proteomes" id="UP000004508"/>
    </source>
</evidence>
<sequence length="47" mass="4960">MSTITFIFFHGILVLSGEVIVGMVRAAPTPTITSPLTGIVPAGCQEW</sequence>
<evidence type="ECO:0000313" key="1">
    <source>
        <dbReference type="EMBL" id="EFH82583.1"/>
    </source>
</evidence>
<comment type="caution">
    <text evidence="1">The sequence shown here is derived from an EMBL/GenBank/DDBJ whole genome shotgun (WGS) entry which is preliminary data.</text>
</comment>
<reference evidence="1 2" key="1">
    <citation type="journal article" date="2011" name="Stand. Genomic Sci.">
        <title>Non-contiguous finished genome sequence and contextual data of the filamentous soil bacterium Ktedonobacter racemifer type strain (SOSP1-21).</title>
        <authorList>
            <person name="Chang Y.J."/>
            <person name="Land M."/>
            <person name="Hauser L."/>
            <person name="Chertkov O."/>
            <person name="Del Rio T.G."/>
            <person name="Nolan M."/>
            <person name="Copeland A."/>
            <person name="Tice H."/>
            <person name="Cheng J.F."/>
            <person name="Lucas S."/>
            <person name="Han C."/>
            <person name="Goodwin L."/>
            <person name="Pitluck S."/>
            <person name="Ivanova N."/>
            <person name="Ovchinikova G."/>
            <person name="Pati A."/>
            <person name="Chen A."/>
            <person name="Palaniappan K."/>
            <person name="Mavromatis K."/>
            <person name="Liolios K."/>
            <person name="Brettin T."/>
            <person name="Fiebig A."/>
            <person name="Rohde M."/>
            <person name="Abt B."/>
            <person name="Goker M."/>
            <person name="Detter J.C."/>
            <person name="Woyke T."/>
            <person name="Bristow J."/>
            <person name="Eisen J.A."/>
            <person name="Markowitz V."/>
            <person name="Hugenholtz P."/>
            <person name="Kyrpides N.C."/>
            <person name="Klenk H.P."/>
            <person name="Lapidus A."/>
        </authorList>
    </citation>
    <scope>NUCLEOTIDE SEQUENCE [LARGE SCALE GENOMIC DNA]</scope>
    <source>
        <strain evidence="2">DSM 44963</strain>
    </source>
</reference>
<protein>
    <submittedName>
        <fullName evidence="1">Transcriptional regulator</fullName>
    </submittedName>
</protein>
<organism evidence="1 2">
    <name type="scientific">Ktedonobacter racemifer DSM 44963</name>
    <dbReference type="NCBI Taxonomy" id="485913"/>
    <lineage>
        <taxon>Bacteria</taxon>
        <taxon>Bacillati</taxon>
        <taxon>Chloroflexota</taxon>
        <taxon>Ktedonobacteria</taxon>
        <taxon>Ktedonobacterales</taxon>
        <taxon>Ktedonobacteraceae</taxon>
        <taxon>Ktedonobacter</taxon>
    </lineage>
</organism>
<dbReference type="Proteomes" id="UP000004508">
    <property type="component" value="Unassembled WGS sequence"/>
</dbReference>